<evidence type="ECO:0000313" key="2">
    <source>
        <dbReference type="EMBL" id="GHC57738.1"/>
    </source>
</evidence>
<accession>A0A918TPM5</accession>
<sequence length="619" mass="67338">MYSIDQISNAAAQLTGESLEGARLRLGALQRFDQLVPAASADQALLESALASALGAVEGQTRPFGVREAKPVDEGLVLRVERAEDVQALFRLLPYRTRKGPWRGVRGLTVRSDGARLRFGFRTWLYERSWRSATPSVWVAGPHGEDLAALLGAHEEQIRAAGHSVQWDPQRPEPGPKRQEPATRSLVRQLTASYAMGSALLRRPRLWDSLAGYAGLRVDTRMADYGLDWLIERSVAGAQVHDARLIEVLTDHVVGCGLRVLDHACGTEECTVELAPRPGMWGWRGVLTVRSRPASSGLPLQVPRPRPLTAIGDQLGLSRPQTSPSSRDSAVPDGGGAVIQLTGVPCAGGVGRDDLSWVAEQIAAVWAAQGLATAVVLTRGLEPRFSFSDPGQPAWATAPVPDTVPCWRRLRIAPPPGGLWSLEALCDDETVASALAYARRAFDRAFLIGKAADWPYEEQPCGPLVDARILVHRAEPYGRHIPLPTEAGPDTRAVTLTPAESAVQWRQQELGRWAPRHPLTGMLLLNPASQDVPPDAFDLAVEDQLDRYGTPVLGRFPLNRGIICGPGHSTHPPTVLDPQTERPNHAQMLAATEALTRRLWPDSPPATELVRDAQVPQHR</sequence>
<dbReference type="Proteomes" id="UP000646244">
    <property type="component" value="Unassembled WGS sequence"/>
</dbReference>
<evidence type="ECO:0000256" key="1">
    <source>
        <dbReference type="SAM" id="MobiDB-lite"/>
    </source>
</evidence>
<protein>
    <submittedName>
        <fullName evidence="2">Uncharacterized protein</fullName>
    </submittedName>
</protein>
<dbReference type="AlphaFoldDB" id="A0A918TPM5"/>
<feature type="region of interest" description="Disordered" evidence="1">
    <location>
        <begin position="162"/>
        <end position="184"/>
    </location>
</feature>
<feature type="region of interest" description="Disordered" evidence="1">
    <location>
        <begin position="313"/>
        <end position="334"/>
    </location>
</feature>
<feature type="compositionally biased region" description="Basic and acidic residues" evidence="1">
    <location>
        <begin position="170"/>
        <end position="181"/>
    </location>
</feature>
<comment type="caution">
    <text evidence="2">The sequence shown here is derived from an EMBL/GenBank/DDBJ whole genome shotgun (WGS) entry which is preliminary data.</text>
</comment>
<reference evidence="2" key="1">
    <citation type="journal article" date="2014" name="Int. J. Syst. Evol. Microbiol.">
        <title>Complete genome sequence of Corynebacterium casei LMG S-19264T (=DSM 44701T), isolated from a smear-ripened cheese.</title>
        <authorList>
            <consortium name="US DOE Joint Genome Institute (JGI-PGF)"/>
            <person name="Walter F."/>
            <person name="Albersmeier A."/>
            <person name="Kalinowski J."/>
            <person name="Ruckert C."/>
        </authorList>
    </citation>
    <scope>NUCLEOTIDE SEQUENCE</scope>
    <source>
        <strain evidence="2">JCM 4633</strain>
    </source>
</reference>
<dbReference type="RefSeq" id="WP_190111036.1">
    <property type="nucleotide sequence ID" value="NZ_BMVB01000012.1"/>
</dbReference>
<name>A0A918TPM5_STRCJ</name>
<gene>
    <name evidence="2" type="ORF">GCM10010507_38040</name>
</gene>
<feature type="region of interest" description="Disordered" evidence="1">
    <location>
        <begin position="599"/>
        <end position="619"/>
    </location>
</feature>
<feature type="compositionally biased region" description="Polar residues" evidence="1">
    <location>
        <begin position="319"/>
        <end position="328"/>
    </location>
</feature>
<proteinExistence type="predicted"/>
<reference evidence="2" key="2">
    <citation type="submission" date="2020-09" db="EMBL/GenBank/DDBJ databases">
        <authorList>
            <person name="Sun Q."/>
            <person name="Ohkuma M."/>
        </authorList>
    </citation>
    <scope>NUCLEOTIDE SEQUENCE</scope>
    <source>
        <strain evidence="2">JCM 4633</strain>
    </source>
</reference>
<evidence type="ECO:0000313" key="3">
    <source>
        <dbReference type="Proteomes" id="UP000646244"/>
    </source>
</evidence>
<dbReference type="EMBL" id="BMVB01000012">
    <property type="protein sequence ID" value="GHC57738.1"/>
    <property type="molecule type" value="Genomic_DNA"/>
</dbReference>
<organism evidence="2 3">
    <name type="scientific">Streptomyces cinnamoneus</name>
    <name type="common">Streptoverticillium cinnamoneum</name>
    <dbReference type="NCBI Taxonomy" id="53446"/>
    <lineage>
        <taxon>Bacteria</taxon>
        <taxon>Bacillati</taxon>
        <taxon>Actinomycetota</taxon>
        <taxon>Actinomycetes</taxon>
        <taxon>Kitasatosporales</taxon>
        <taxon>Streptomycetaceae</taxon>
        <taxon>Streptomyces</taxon>
        <taxon>Streptomyces cinnamoneus group</taxon>
    </lineage>
</organism>